<dbReference type="Proteomes" id="UP000536509">
    <property type="component" value="Unassembled WGS sequence"/>
</dbReference>
<gene>
    <name evidence="1" type="ORF">HKT18_11635</name>
</gene>
<evidence type="ECO:0000313" key="1">
    <source>
        <dbReference type="EMBL" id="NNT72869.1"/>
    </source>
</evidence>
<dbReference type="EMBL" id="JABEVX010000008">
    <property type="protein sequence ID" value="NNT72869.1"/>
    <property type="molecule type" value="Genomic_DNA"/>
</dbReference>
<dbReference type="RefSeq" id="WP_171223032.1">
    <property type="nucleotide sequence ID" value="NZ_CP121446.1"/>
</dbReference>
<evidence type="ECO:0000313" key="2">
    <source>
        <dbReference type="Proteomes" id="UP000536509"/>
    </source>
</evidence>
<keyword evidence="2" id="KW-1185">Reference proteome</keyword>
<organism evidence="1 2">
    <name type="scientific">Flavobacterium rivulicola</name>
    <dbReference type="NCBI Taxonomy" id="2732161"/>
    <lineage>
        <taxon>Bacteria</taxon>
        <taxon>Pseudomonadati</taxon>
        <taxon>Bacteroidota</taxon>
        <taxon>Flavobacteriia</taxon>
        <taxon>Flavobacteriales</taxon>
        <taxon>Flavobacteriaceae</taxon>
        <taxon>Flavobacterium</taxon>
    </lineage>
</organism>
<evidence type="ECO:0008006" key="3">
    <source>
        <dbReference type="Google" id="ProtNLM"/>
    </source>
</evidence>
<reference evidence="1 2" key="1">
    <citation type="submission" date="2020-05" db="EMBL/GenBank/DDBJ databases">
        <title>Draft genome of Flavobacterium sp. IMCC34852.</title>
        <authorList>
            <person name="Song J."/>
            <person name="Cho J.-C."/>
        </authorList>
    </citation>
    <scope>NUCLEOTIDE SEQUENCE [LARGE SCALE GENOMIC DNA]</scope>
    <source>
        <strain evidence="1 2">IMCC34852</strain>
    </source>
</reference>
<dbReference type="PROSITE" id="PS51257">
    <property type="entry name" value="PROKAR_LIPOPROTEIN"/>
    <property type="match status" value="1"/>
</dbReference>
<sequence>MKKLSILLIASIVLFSCKLTDQNNNESEEENLPLASKDSSVVNDKDEHGCLATAGYIWSKMNKECVKGYTGIQLNPAEKPENEDETLSAFVLFSEDLNQAEVFLPNEANSIVLTRLAEGKPWVFEDWQLVPWKGYVLKKGADVKFSGDGQMGKKITGSDTQE</sequence>
<protein>
    <recommendedName>
        <fullName evidence="3">Lipoprotein</fullName>
    </recommendedName>
</protein>
<proteinExistence type="predicted"/>
<dbReference type="AlphaFoldDB" id="A0A7Y3RAD5"/>
<comment type="caution">
    <text evidence="1">The sequence shown here is derived from an EMBL/GenBank/DDBJ whole genome shotgun (WGS) entry which is preliminary data.</text>
</comment>
<name>A0A7Y3RAD5_9FLAO</name>
<accession>A0A7Y3RAD5</accession>